<sequence>MSLGAASLLQGAISQTGAAQRSSGKKEGRAGEERRNQPTEGQIKGRKVRLCRSVVFACVFRRSRNVRPRRARCAAPSTHCPSSAFRTLLGPAMAEENDFQPRPGRIRSSRSQRAKPFIAQALAAAQRAGGGVSRQGLLRSSSRSTFGRGRVAAVRANHLLTGRSRLVTVKARVVRHTARSAPLGAHLGYLRREGVTRDGEKARLFGPETEDADPQAFAERCEKDRHHFRFIVSPEDAPKIADLKGYARELVGQMEKDLGTKLDWVAVDHWNTQHPHVHIIVRGVAEDGQDLVISRDYIKEGMRARAQDLVTRELGLRSDLDIHQALERQVDAERWTQLDRQLIRDGGRHGVIDVAPSPGQEPDPFHSMKVGRLRHLESLGLAHQIGAGQWTMDEAAETTLRELGERGDIIKRIHRSLRERGIERAAGSYVLAGESLDVPVVGRLVDRGLDDELKGTAYAVIDGVDGRTHHIKFPDLDATGDSAPGSIVELRKFDDAQGSRRVALAVRSDLAIEDQVMASGATWLDRQAVSRDPVDLSQAGFGAEVRDALERRADQLIEQGLAERQARGITFSQGLIGTLRRREVEALGERLAAETGQTFNQVASGEYVAGSYRQRFALASGRFAMIDDGLGFQLVPWTPSLEKQLGRHVSGVTRDDGGVDWGFGRNRGLGL</sequence>
<keyword evidence="4" id="KW-1185">Reference proteome</keyword>
<feature type="domain" description="MobA/VirD2-like nuclease" evidence="2">
    <location>
        <begin position="218"/>
        <end position="297"/>
    </location>
</feature>
<comment type="caution">
    <text evidence="3">The sequence shown here is derived from an EMBL/GenBank/DDBJ whole genome shotgun (WGS) entry which is preliminary data.</text>
</comment>
<evidence type="ECO:0000256" key="1">
    <source>
        <dbReference type="SAM" id="MobiDB-lite"/>
    </source>
</evidence>
<name>A0ABU0J7C9_9HYPH</name>
<dbReference type="Pfam" id="PF03432">
    <property type="entry name" value="Relaxase"/>
    <property type="match status" value="1"/>
</dbReference>
<evidence type="ECO:0000313" key="3">
    <source>
        <dbReference type="EMBL" id="MDQ0470172.1"/>
    </source>
</evidence>
<dbReference type="EMBL" id="JAUSVX010000005">
    <property type="protein sequence ID" value="MDQ0470172.1"/>
    <property type="molecule type" value="Genomic_DNA"/>
</dbReference>
<feature type="region of interest" description="Disordered" evidence="1">
    <location>
        <begin position="1"/>
        <end position="44"/>
    </location>
</feature>
<dbReference type="Pfam" id="PF11843">
    <property type="entry name" value="DUF3363"/>
    <property type="match status" value="1"/>
</dbReference>
<evidence type="ECO:0000313" key="4">
    <source>
        <dbReference type="Proteomes" id="UP001242480"/>
    </source>
</evidence>
<reference evidence="3 4" key="1">
    <citation type="submission" date="2023-07" db="EMBL/GenBank/DDBJ databases">
        <title>Genomic Encyclopedia of Type Strains, Phase IV (KMG-IV): sequencing the most valuable type-strain genomes for metagenomic binning, comparative biology and taxonomic classification.</title>
        <authorList>
            <person name="Goeker M."/>
        </authorList>
    </citation>
    <scope>NUCLEOTIDE SEQUENCE [LARGE SCALE GENOMIC DNA]</scope>
    <source>
        <strain evidence="3 4">DSM 19619</strain>
    </source>
</reference>
<organism evidence="3 4">
    <name type="scientific">Labrys wisconsinensis</name>
    <dbReference type="NCBI Taxonomy" id="425677"/>
    <lineage>
        <taxon>Bacteria</taxon>
        <taxon>Pseudomonadati</taxon>
        <taxon>Pseudomonadota</taxon>
        <taxon>Alphaproteobacteria</taxon>
        <taxon>Hyphomicrobiales</taxon>
        <taxon>Xanthobacteraceae</taxon>
        <taxon>Labrys</taxon>
    </lineage>
</organism>
<gene>
    <name evidence="3" type="ORF">QO011_003188</name>
</gene>
<feature type="compositionally biased region" description="Basic and acidic residues" evidence="1">
    <location>
        <begin position="24"/>
        <end position="37"/>
    </location>
</feature>
<evidence type="ECO:0000259" key="2">
    <source>
        <dbReference type="Pfam" id="PF03432"/>
    </source>
</evidence>
<feature type="compositionally biased region" description="Polar residues" evidence="1">
    <location>
        <begin position="12"/>
        <end position="22"/>
    </location>
</feature>
<protein>
    <submittedName>
        <fullName evidence="3">Type IV secretory pathway VirD2 relaxase</fullName>
    </submittedName>
</protein>
<accession>A0ABU0J7C9</accession>
<proteinExistence type="predicted"/>
<dbReference type="InterPro" id="IPR021795">
    <property type="entry name" value="DUF3363"/>
</dbReference>
<dbReference type="InterPro" id="IPR005094">
    <property type="entry name" value="Endonuclease_MobA/VirD2"/>
</dbReference>
<dbReference type="Proteomes" id="UP001242480">
    <property type="component" value="Unassembled WGS sequence"/>
</dbReference>